<dbReference type="InterPro" id="IPR008405">
    <property type="entry name" value="ApoL"/>
</dbReference>
<sequence length="137" mass="14765">MDPQSEQELHNLQRELEGAFNVFVSNRLELFDDLEKIADEGDRMKKGCAISTFAGSGVGVAAGLASIAGLAAFTPLAAAGGVAAGVVIGTDIFQCTKDNELRNEVRRLLERDAEQIDELNRVYQIITGTELVVRLLS</sequence>
<keyword evidence="3" id="KW-1185">Reference proteome</keyword>
<dbReference type="EMBL" id="UYRR01033695">
    <property type="protein sequence ID" value="VDK59377.1"/>
    <property type="molecule type" value="Genomic_DNA"/>
</dbReference>
<dbReference type="GO" id="GO:0016020">
    <property type="term" value="C:membrane"/>
    <property type="evidence" value="ECO:0007669"/>
    <property type="project" value="TreeGrafter"/>
</dbReference>
<evidence type="ECO:0000313" key="2">
    <source>
        <dbReference type="EMBL" id="VDK59377.1"/>
    </source>
</evidence>
<evidence type="ECO:0000256" key="1">
    <source>
        <dbReference type="ARBA" id="ARBA00010090"/>
    </source>
</evidence>
<dbReference type="WBParaSite" id="ASIM_0001765601-mRNA-1">
    <property type="protein sequence ID" value="ASIM_0001765601-mRNA-1"/>
    <property type="gene ID" value="ASIM_0001765601"/>
</dbReference>
<gene>
    <name evidence="2" type="ORF">ASIM_LOCUS17060</name>
</gene>
<reference evidence="2 3" key="2">
    <citation type="submission" date="2018-11" db="EMBL/GenBank/DDBJ databases">
        <authorList>
            <consortium name="Pathogen Informatics"/>
        </authorList>
    </citation>
    <scope>NUCLEOTIDE SEQUENCE [LARGE SCALE GENOMIC DNA]</scope>
</reference>
<dbReference type="GO" id="GO:0008289">
    <property type="term" value="F:lipid binding"/>
    <property type="evidence" value="ECO:0007669"/>
    <property type="project" value="InterPro"/>
</dbReference>
<evidence type="ECO:0000313" key="3">
    <source>
        <dbReference type="Proteomes" id="UP000267096"/>
    </source>
</evidence>
<dbReference type="PANTHER" id="PTHR14096">
    <property type="entry name" value="APOLIPOPROTEIN L"/>
    <property type="match status" value="1"/>
</dbReference>
<dbReference type="AlphaFoldDB" id="A0A0M3K9L2"/>
<organism evidence="4">
    <name type="scientific">Anisakis simplex</name>
    <name type="common">Herring worm</name>
    <dbReference type="NCBI Taxonomy" id="6269"/>
    <lineage>
        <taxon>Eukaryota</taxon>
        <taxon>Metazoa</taxon>
        <taxon>Ecdysozoa</taxon>
        <taxon>Nematoda</taxon>
        <taxon>Chromadorea</taxon>
        <taxon>Rhabditida</taxon>
        <taxon>Spirurina</taxon>
        <taxon>Ascaridomorpha</taxon>
        <taxon>Ascaridoidea</taxon>
        <taxon>Anisakidae</taxon>
        <taxon>Anisakis</taxon>
        <taxon>Anisakis simplex complex</taxon>
    </lineage>
</organism>
<dbReference type="GO" id="GO:0006869">
    <property type="term" value="P:lipid transport"/>
    <property type="evidence" value="ECO:0007669"/>
    <property type="project" value="InterPro"/>
</dbReference>
<dbReference type="PANTHER" id="PTHR14096:SF28">
    <property type="entry name" value="APOLIPOPROTEIN L, 1-RELATED"/>
    <property type="match status" value="1"/>
</dbReference>
<dbReference type="Proteomes" id="UP000267096">
    <property type="component" value="Unassembled WGS sequence"/>
</dbReference>
<comment type="similarity">
    <text evidence="1">Belongs to the apolipoprotein L family.</text>
</comment>
<accession>A0A0M3K9L2</accession>
<evidence type="ECO:0000313" key="4">
    <source>
        <dbReference type="WBParaSite" id="ASIM_0001765601-mRNA-1"/>
    </source>
</evidence>
<dbReference type="GO" id="GO:0005576">
    <property type="term" value="C:extracellular region"/>
    <property type="evidence" value="ECO:0007669"/>
    <property type="project" value="InterPro"/>
</dbReference>
<name>A0A0M3K9L2_ANISI</name>
<dbReference type="GO" id="GO:0042157">
    <property type="term" value="P:lipoprotein metabolic process"/>
    <property type="evidence" value="ECO:0007669"/>
    <property type="project" value="InterPro"/>
</dbReference>
<proteinExistence type="inferred from homology"/>
<reference evidence="4" key="1">
    <citation type="submission" date="2017-02" db="UniProtKB">
        <authorList>
            <consortium name="WormBaseParasite"/>
        </authorList>
    </citation>
    <scope>IDENTIFICATION</scope>
</reference>
<protein>
    <submittedName>
        <fullName evidence="4">Apolipoprotein L3</fullName>
    </submittedName>
</protein>